<dbReference type="Proteomes" id="UP000008711">
    <property type="component" value="Unassembled WGS sequence"/>
</dbReference>
<name>B3P5S8_DROER</name>
<proteinExistence type="predicted"/>
<reference evidence="3 4" key="2">
    <citation type="journal article" date="2008" name="Bioinformatics">
        <title>Assembly reconciliation.</title>
        <authorList>
            <person name="Zimin A.V."/>
            <person name="Smith D.R."/>
            <person name="Sutton G."/>
            <person name="Yorke J.A."/>
        </authorList>
    </citation>
    <scope>NUCLEOTIDE SEQUENCE [LARGE SCALE GENOMIC DNA]</scope>
    <source>
        <strain evidence="3 4">TSC#14021-0224.01</strain>
    </source>
</reference>
<organism evidence="3 4">
    <name type="scientific">Drosophila erecta</name>
    <name type="common">Fruit fly</name>
    <dbReference type="NCBI Taxonomy" id="7220"/>
    <lineage>
        <taxon>Eukaryota</taxon>
        <taxon>Metazoa</taxon>
        <taxon>Ecdysozoa</taxon>
        <taxon>Arthropoda</taxon>
        <taxon>Hexapoda</taxon>
        <taxon>Insecta</taxon>
        <taxon>Pterygota</taxon>
        <taxon>Neoptera</taxon>
        <taxon>Endopterygota</taxon>
        <taxon>Diptera</taxon>
        <taxon>Brachycera</taxon>
        <taxon>Muscomorpha</taxon>
        <taxon>Ephydroidea</taxon>
        <taxon>Drosophilidae</taxon>
        <taxon>Drosophila</taxon>
        <taxon>Sophophora</taxon>
    </lineage>
</organism>
<evidence type="ECO:0000313" key="3">
    <source>
        <dbReference type="EMBL" id="EDV53328.1"/>
    </source>
</evidence>
<dbReference type="HOGENOM" id="CLU_589599_0_0_1"/>
<evidence type="ECO:0000259" key="2">
    <source>
        <dbReference type="Pfam" id="PF18199"/>
    </source>
</evidence>
<dbReference type="eggNOG" id="KOG3595">
    <property type="taxonomic scope" value="Eukaryota"/>
</dbReference>
<dbReference type="PhylomeDB" id="B3P5S8"/>
<dbReference type="Pfam" id="PF18199">
    <property type="entry name" value="Dynein_C"/>
    <property type="match status" value="1"/>
</dbReference>
<evidence type="ECO:0000256" key="1">
    <source>
        <dbReference type="SAM" id="Coils"/>
    </source>
</evidence>
<feature type="coiled-coil region" evidence="1">
    <location>
        <begin position="182"/>
        <end position="209"/>
    </location>
</feature>
<dbReference type="OrthoDB" id="64868at2759"/>
<accession>B3P5S8</accession>
<dbReference type="GO" id="GO:0007018">
    <property type="term" value="P:microtubule-based movement"/>
    <property type="evidence" value="ECO:0007669"/>
    <property type="project" value="InterPro"/>
</dbReference>
<dbReference type="Gene3D" id="3.10.490.20">
    <property type="match status" value="1"/>
</dbReference>
<keyword evidence="4" id="KW-1185">Reference proteome</keyword>
<dbReference type="PANTHER" id="PTHR22878:SF63">
    <property type="entry name" value="DYNEIN AXONEMAL HEAVY CHAIN 10"/>
    <property type="match status" value="1"/>
</dbReference>
<dbReference type="InterPro" id="IPR041228">
    <property type="entry name" value="Dynein_C"/>
</dbReference>
<dbReference type="GO" id="GO:0045505">
    <property type="term" value="F:dynein intermediate chain binding"/>
    <property type="evidence" value="ECO:0007669"/>
    <property type="project" value="InterPro"/>
</dbReference>
<dbReference type="PANTHER" id="PTHR22878">
    <property type="entry name" value="DYNEIN HEAVY CHAIN 6, AXONEMAL-LIKE-RELATED"/>
    <property type="match status" value="1"/>
</dbReference>
<dbReference type="EMBL" id="CH954182">
    <property type="protein sequence ID" value="EDV53328.1"/>
    <property type="molecule type" value="Genomic_DNA"/>
</dbReference>
<evidence type="ECO:0000313" key="4">
    <source>
        <dbReference type="Proteomes" id="UP000008711"/>
    </source>
</evidence>
<reference evidence="3 4" key="1">
    <citation type="journal article" date="2007" name="Nature">
        <title>Evolution of genes and genomes on the Drosophila phylogeny.</title>
        <authorList>
            <consortium name="Drosophila 12 Genomes Consortium"/>
            <person name="Clark A.G."/>
            <person name="Eisen M.B."/>
            <person name="Smith D.R."/>
            <person name="Bergman C.M."/>
            <person name="Oliver B."/>
            <person name="Markow T.A."/>
            <person name="Kaufman T.C."/>
            <person name="Kellis M."/>
            <person name="Gelbart W."/>
            <person name="Iyer V.N."/>
            <person name="Pollard D.A."/>
            <person name="Sackton T.B."/>
            <person name="Larracuente A.M."/>
            <person name="Singh N.D."/>
            <person name="Abad J.P."/>
            <person name="Abt D.N."/>
            <person name="Adryan B."/>
            <person name="Aguade M."/>
            <person name="Akashi H."/>
            <person name="Anderson W.W."/>
            <person name="Aquadro C.F."/>
            <person name="Ardell D.H."/>
            <person name="Arguello R."/>
            <person name="Artieri C.G."/>
            <person name="Barbash D.A."/>
            <person name="Barker D."/>
            <person name="Barsanti P."/>
            <person name="Batterham P."/>
            <person name="Batzoglou S."/>
            <person name="Begun D."/>
            <person name="Bhutkar A."/>
            <person name="Blanco E."/>
            <person name="Bosak S.A."/>
            <person name="Bradley R.K."/>
            <person name="Brand A.D."/>
            <person name="Brent M.R."/>
            <person name="Brooks A.N."/>
            <person name="Brown R.H."/>
            <person name="Butlin R.K."/>
            <person name="Caggese C."/>
            <person name="Calvi B.R."/>
            <person name="Bernardo de Carvalho A."/>
            <person name="Caspi A."/>
            <person name="Castrezana S."/>
            <person name="Celniker S.E."/>
            <person name="Chang J.L."/>
            <person name="Chapple C."/>
            <person name="Chatterji S."/>
            <person name="Chinwalla A."/>
            <person name="Civetta A."/>
            <person name="Clifton S.W."/>
            <person name="Comeron J.M."/>
            <person name="Costello J.C."/>
            <person name="Coyne J.A."/>
            <person name="Daub J."/>
            <person name="David R.G."/>
            <person name="Delcher A.L."/>
            <person name="Delehaunty K."/>
            <person name="Do C.B."/>
            <person name="Ebling H."/>
            <person name="Edwards K."/>
            <person name="Eickbush T."/>
            <person name="Evans J.D."/>
            <person name="Filipski A."/>
            <person name="Findeiss S."/>
            <person name="Freyhult E."/>
            <person name="Fulton L."/>
            <person name="Fulton R."/>
            <person name="Garcia A.C."/>
            <person name="Gardiner A."/>
            <person name="Garfield D.A."/>
            <person name="Garvin B.E."/>
            <person name="Gibson G."/>
            <person name="Gilbert D."/>
            <person name="Gnerre S."/>
            <person name="Godfrey J."/>
            <person name="Good R."/>
            <person name="Gotea V."/>
            <person name="Gravely B."/>
            <person name="Greenberg A.J."/>
            <person name="Griffiths-Jones S."/>
            <person name="Gross S."/>
            <person name="Guigo R."/>
            <person name="Gustafson E.A."/>
            <person name="Haerty W."/>
            <person name="Hahn M.W."/>
            <person name="Halligan D.L."/>
            <person name="Halpern A.L."/>
            <person name="Halter G.M."/>
            <person name="Han M.V."/>
            <person name="Heger A."/>
            <person name="Hillier L."/>
            <person name="Hinrichs A.S."/>
            <person name="Holmes I."/>
            <person name="Hoskins R.A."/>
            <person name="Hubisz M.J."/>
            <person name="Hultmark D."/>
            <person name="Huntley M.A."/>
            <person name="Jaffe D.B."/>
            <person name="Jagadeeshan S."/>
            <person name="Jeck W.R."/>
            <person name="Johnson J."/>
            <person name="Jones C.D."/>
            <person name="Jordan W.C."/>
            <person name="Karpen G.H."/>
            <person name="Kataoka E."/>
            <person name="Keightley P.D."/>
            <person name="Kheradpour P."/>
            <person name="Kirkness E.F."/>
            <person name="Koerich L.B."/>
            <person name="Kristiansen K."/>
            <person name="Kudrna D."/>
            <person name="Kulathinal R.J."/>
            <person name="Kumar S."/>
            <person name="Kwok R."/>
            <person name="Lander E."/>
            <person name="Langley C.H."/>
            <person name="Lapoint R."/>
            <person name="Lazzaro B.P."/>
            <person name="Lee S.J."/>
            <person name="Levesque L."/>
            <person name="Li R."/>
            <person name="Lin C.F."/>
            <person name="Lin M.F."/>
            <person name="Lindblad-Toh K."/>
            <person name="Llopart A."/>
            <person name="Long M."/>
            <person name="Low L."/>
            <person name="Lozovsky E."/>
            <person name="Lu J."/>
            <person name="Luo M."/>
            <person name="Machado C.A."/>
            <person name="Makalowski W."/>
            <person name="Marzo M."/>
            <person name="Matsuda M."/>
            <person name="Matzkin L."/>
            <person name="McAllister B."/>
            <person name="McBride C.S."/>
            <person name="McKernan B."/>
            <person name="McKernan K."/>
            <person name="Mendez-Lago M."/>
            <person name="Minx P."/>
            <person name="Mollenhauer M.U."/>
            <person name="Montooth K."/>
            <person name="Mount S.M."/>
            <person name="Mu X."/>
            <person name="Myers E."/>
            <person name="Negre B."/>
            <person name="Newfeld S."/>
            <person name="Nielsen R."/>
            <person name="Noor M.A."/>
            <person name="O'Grady P."/>
            <person name="Pachter L."/>
            <person name="Papaceit M."/>
            <person name="Parisi M.J."/>
            <person name="Parisi M."/>
            <person name="Parts L."/>
            <person name="Pedersen J.S."/>
            <person name="Pesole G."/>
            <person name="Phillippy A.M."/>
            <person name="Ponting C.P."/>
            <person name="Pop M."/>
            <person name="Porcelli D."/>
            <person name="Powell J.R."/>
            <person name="Prohaska S."/>
            <person name="Pruitt K."/>
            <person name="Puig M."/>
            <person name="Quesneville H."/>
            <person name="Ram K.R."/>
            <person name="Rand D."/>
            <person name="Rasmussen M.D."/>
            <person name="Reed L.K."/>
            <person name="Reenan R."/>
            <person name="Reily A."/>
            <person name="Remington K.A."/>
            <person name="Rieger T.T."/>
            <person name="Ritchie M.G."/>
            <person name="Robin C."/>
            <person name="Rogers Y.H."/>
            <person name="Rohde C."/>
            <person name="Rozas J."/>
            <person name="Rubenfield M.J."/>
            <person name="Ruiz A."/>
            <person name="Russo S."/>
            <person name="Salzberg S.L."/>
            <person name="Sanchez-Gracia A."/>
            <person name="Saranga D.J."/>
            <person name="Sato H."/>
            <person name="Schaeffer S.W."/>
            <person name="Schatz M.C."/>
            <person name="Schlenke T."/>
            <person name="Schwartz R."/>
            <person name="Segarra C."/>
            <person name="Singh R.S."/>
            <person name="Sirot L."/>
            <person name="Sirota M."/>
            <person name="Sisneros N.B."/>
            <person name="Smith C.D."/>
            <person name="Smith T.F."/>
            <person name="Spieth J."/>
            <person name="Stage D.E."/>
            <person name="Stark A."/>
            <person name="Stephan W."/>
            <person name="Strausberg R.L."/>
            <person name="Strempel S."/>
            <person name="Sturgill D."/>
            <person name="Sutton G."/>
            <person name="Sutton G.G."/>
            <person name="Tao W."/>
            <person name="Teichmann S."/>
            <person name="Tobari Y.N."/>
            <person name="Tomimura Y."/>
            <person name="Tsolas J.M."/>
            <person name="Valente V.L."/>
            <person name="Venter E."/>
            <person name="Venter J.C."/>
            <person name="Vicario S."/>
            <person name="Vieira F.G."/>
            <person name="Vilella A.J."/>
            <person name="Villasante A."/>
            <person name="Walenz B."/>
            <person name="Wang J."/>
            <person name="Wasserman M."/>
            <person name="Watts T."/>
            <person name="Wilson D."/>
            <person name="Wilson R.K."/>
            <person name="Wing R.A."/>
            <person name="Wolfner M.F."/>
            <person name="Wong A."/>
            <person name="Wong G.K."/>
            <person name="Wu C.I."/>
            <person name="Wu G."/>
            <person name="Yamamoto D."/>
            <person name="Yang H.P."/>
            <person name="Yang S.P."/>
            <person name="Yorke J.A."/>
            <person name="Yoshida K."/>
            <person name="Zdobnov E."/>
            <person name="Zhang P."/>
            <person name="Zhang Y."/>
            <person name="Zimin A.V."/>
            <person name="Baldwin J."/>
            <person name="Abdouelleil A."/>
            <person name="Abdulkadir J."/>
            <person name="Abebe A."/>
            <person name="Abera B."/>
            <person name="Abreu J."/>
            <person name="Acer S.C."/>
            <person name="Aftuck L."/>
            <person name="Alexander A."/>
            <person name="An P."/>
            <person name="Anderson E."/>
            <person name="Anderson S."/>
            <person name="Arachi H."/>
            <person name="Azer M."/>
            <person name="Bachantsang P."/>
            <person name="Barry A."/>
            <person name="Bayul T."/>
            <person name="Berlin A."/>
            <person name="Bessette D."/>
            <person name="Bloom T."/>
            <person name="Blye J."/>
            <person name="Boguslavskiy L."/>
            <person name="Bonnet C."/>
            <person name="Boukhgalter B."/>
            <person name="Bourzgui I."/>
            <person name="Brown A."/>
            <person name="Cahill P."/>
            <person name="Channer S."/>
            <person name="Cheshatsang Y."/>
            <person name="Chuda L."/>
            <person name="Citroen M."/>
            <person name="Collymore A."/>
            <person name="Cooke P."/>
            <person name="Costello M."/>
            <person name="D'Aco K."/>
            <person name="Daza R."/>
            <person name="De Haan G."/>
            <person name="DeGray S."/>
            <person name="DeMaso C."/>
            <person name="Dhargay N."/>
            <person name="Dooley K."/>
            <person name="Dooley E."/>
            <person name="Doricent M."/>
            <person name="Dorje P."/>
            <person name="Dorjee K."/>
            <person name="Dupes A."/>
            <person name="Elong R."/>
            <person name="Falk J."/>
            <person name="Farina A."/>
            <person name="Faro S."/>
            <person name="Ferguson D."/>
            <person name="Fisher S."/>
            <person name="Foley C.D."/>
            <person name="Franke A."/>
            <person name="Friedrich D."/>
            <person name="Gadbois L."/>
            <person name="Gearin G."/>
            <person name="Gearin C.R."/>
            <person name="Giannoukos G."/>
            <person name="Goode T."/>
            <person name="Graham J."/>
            <person name="Grandbois E."/>
            <person name="Grewal S."/>
            <person name="Gyaltsen K."/>
            <person name="Hafez N."/>
            <person name="Hagos B."/>
            <person name="Hall J."/>
            <person name="Henson C."/>
            <person name="Hollinger A."/>
            <person name="Honan T."/>
            <person name="Huard M.D."/>
            <person name="Hughes L."/>
            <person name="Hurhula B."/>
            <person name="Husby M.E."/>
            <person name="Kamat A."/>
            <person name="Kanga B."/>
            <person name="Kashin S."/>
            <person name="Khazanovich D."/>
            <person name="Kisner P."/>
            <person name="Lance K."/>
            <person name="Lara M."/>
            <person name="Lee W."/>
            <person name="Lennon N."/>
            <person name="Letendre F."/>
            <person name="LeVine R."/>
            <person name="Lipovsky A."/>
            <person name="Liu X."/>
            <person name="Liu J."/>
            <person name="Liu S."/>
            <person name="Lokyitsang T."/>
            <person name="Lokyitsang Y."/>
            <person name="Lubonja R."/>
            <person name="Lui A."/>
            <person name="MacDonald P."/>
            <person name="Magnisalis V."/>
            <person name="Maru K."/>
            <person name="Matthews C."/>
            <person name="McCusker W."/>
            <person name="McDonough S."/>
            <person name="Mehta T."/>
            <person name="Meldrim J."/>
            <person name="Meneus L."/>
            <person name="Mihai O."/>
            <person name="Mihalev A."/>
            <person name="Mihova T."/>
            <person name="Mittelman R."/>
            <person name="Mlenga V."/>
            <person name="Montmayeur A."/>
            <person name="Mulrain L."/>
            <person name="Navidi A."/>
            <person name="Naylor J."/>
            <person name="Negash T."/>
            <person name="Nguyen T."/>
            <person name="Nguyen N."/>
            <person name="Nicol R."/>
            <person name="Norbu C."/>
            <person name="Norbu N."/>
            <person name="Novod N."/>
            <person name="O'Neill B."/>
            <person name="Osman S."/>
            <person name="Markiewicz E."/>
            <person name="Oyono O.L."/>
            <person name="Patti C."/>
            <person name="Phunkhang P."/>
            <person name="Pierre F."/>
            <person name="Priest M."/>
            <person name="Raghuraman S."/>
            <person name="Rege F."/>
            <person name="Reyes R."/>
            <person name="Rise C."/>
            <person name="Rogov P."/>
            <person name="Ross K."/>
            <person name="Ryan E."/>
            <person name="Settipalli S."/>
            <person name="Shea T."/>
            <person name="Sherpa N."/>
            <person name="Shi L."/>
            <person name="Shih D."/>
            <person name="Sparrow T."/>
            <person name="Spaulding J."/>
            <person name="Stalker J."/>
            <person name="Stange-Thomann N."/>
            <person name="Stavropoulos S."/>
            <person name="Stone C."/>
            <person name="Strader C."/>
            <person name="Tesfaye S."/>
            <person name="Thomson T."/>
            <person name="Thoulutsang Y."/>
            <person name="Thoulutsang D."/>
            <person name="Topham K."/>
            <person name="Topping I."/>
            <person name="Tsamla T."/>
            <person name="Vassiliev H."/>
            <person name="Vo A."/>
            <person name="Wangchuk T."/>
            <person name="Wangdi T."/>
            <person name="Weiand M."/>
            <person name="Wilkinson J."/>
            <person name="Wilson A."/>
            <person name="Yadav S."/>
            <person name="Young G."/>
            <person name="Yu Q."/>
            <person name="Zembek L."/>
            <person name="Zhong D."/>
            <person name="Zimmer A."/>
            <person name="Zwirko Z."/>
            <person name="Jaffe D.B."/>
            <person name="Alvarez P."/>
            <person name="Brockman W."/>
            <person name="Butler J."/>
            <person name="Chin C."/>
            <person name="Gnerre S."/>
            <person name="Grabherr M."/>
            <person name="Kleber M."/>
            <person name="Mauceli E."/>
            <person name="MacCallum I."/>
        </authorList>
    </citation>
    <scope>NUCLEOTIDE SEQUENCE [LARGE SCALE GENOMIC DNA]</scope>
    <source>
        <strain evidence="3 4">TSC#14021-0224.01</strain>
    </source>
</reference>
<feature type="domain" description="Dynein heavy chain C-terminal" evidence="2">
    <location>
        <begin position="249"/>
        <end position="460"/>
    </location>
</feature>
<dbReference type="GO" id="GO:0030286">
    <property type="term" value="C:dynein complex"/>
    <property type="evidence" value="ECO:0007669"/>
    <property type="project" value="InterPro"/>
</dbReference>
<keyword evidence="1" id="KW-0175">Coiled coil</keyword>
<dbReference type="InterPro" id="IPR043160">
    <property type="entry name" value="Dynein_C_barrel"/>
</dbReference>
<gene>
    <name evidence="3" type="primary">Dere\GG11601</name>
    <name evidence="3" type="ORF">Dere_GG11601</name>
</gene>
<protein>
    <submittedName>
        <fullName evidence="3">GG11601</fullName>
    </submittedName>
</protein>
<sequence>MFEVNAVLLMSEIVLEPSVQELQNTIVTATKDYISRLRIFTRWMTGTCIACPLVEMGKQFKYNYTYYEDVIQIRSIVDLVINIHDLASRVANEARGFVSQFRKYFNLWAFEKSFICQKFLEKQVTLIEIDEKFTFYSSIVESLANTRKYQDIKCVRINLEPLLISITQHAQDWCTTLGEELLRHVNDNMRAMRNEIKTLSLNLNKTTRELEDFKLVMTTIGTVQSSTLSNEQKIHEMQETFTILSEHKIMAIAGEIGMDNVLDNIANSLFNGLLPGAWSKLAPATCKQLASWLEHLRLRAVQYKYWTLSGEPLVMWLSGLHIPQSYLTALVQIACRRNAWPLDRSTLFTYVTKFADPDDVEERPVTGCLVHGLYIEGGRFDLATNQLARSHPKVLVEELAILAVEPIEAHRLKLQNTYLAPVYTTSLRRNAMGVGLVFEANLATSEDLSHWILQGVCLTLNTDT</sequence>
<dbReference type="AlphaFoldDB" id="B3P5S8"/>
<dbReference type="GO" id="GO:0051959">
    <property type="term" value="F:dynein light intermediate chain binding"/>
    <property type="evidence" value="ECO:0007669"/>
    <property type="project" value="InterPro"/>
</dbReference>
<dbReference type="FunFam" id="3.10.490.20:FF:000006">
    <property type="entry name" value="Dynein axonemal heavy chain 10"/>
    <property type="match status" value="1"/>
</dbReference>
<dbReference type="InterPro" id="IPR026983">
    <property type="entry name" value="DHC"/>
</dbReference>
<dbReference type="Gene3D" id="1.20.1270.280">
    <property type="match status" value="1"/>
</dbReference>